<gene>
    <name evidence="1" type="ORF">K466DRAFT_650454</name>
</gene>
<name>A0A5C3PT76_9APHY</name>
<evidence type="ECO:0000313" key="2">
    <source>
        <dbReference type="Proteomes" id="UP000308197"/>
    </source>
</evidence>
<protein>
    <submittedName>
        <fullName evidence="1">Uncharacterized protein</fullName>
    </submittedName>
</protein>
<dbReference type="InParanoid" id="A0A5C3PT76"/>
<sequence>MSDDNFLTIDNAESVIVAPLYMMCAAYSSLAVQFTGTGYINETREIRNICCFQPDPDHGLDVRPTQVMMFETVCFISPFEYFGTARGHEDFDGITEEPLVSFWLTERRRGDHLSRIYWEQVVPAVQAIAESIPGEVDLSEVVCTSPEDGSVRLQVKWQPVQGKTIESALPFYSKLGRRFVPESILDVPFGQAVRVAFTFEYHYKYVGRRPEDKPRTLHAFLSHVSVL</sequence>
<dbReference type="Proteomes" id="UP000308197">
    <property type="component" value="Unassembled WGS sequence"/>
</dbReference>
<accession>A0A5C3PT76</accession>
<dbReference type="EMBL" id="ML210999">
    <property type="protein sequence ID" value="TFK92387.1"/>
    <property type="molecule type" value="Genomic_DNA"/>
</dbReference>
<proteinExistence type="predicted"/>
<dbReference type="AlphaFoldDB" id="A0A5C3PT76"/>
<reference evidence="1 2" key="1">
    <citation type="journal article" date="2019" name="Nat. Ecol. Evol.">
        <title>Megaphylogeny resolves global patterns of mushroom evolution.</title>
        <authorList>
            <person name="Varga T."/>
            <person name="Krizsan K."/>
            <person name="Foldi C."/>
            <person name="Dima B."/>
            <person name="Sanchez-Garcia M."/>
            <person name="Sanchez-Ramirez S."/>
            <person name="Szollosi G.J."/>
            <person name="Szarkandi J.G."/>
            <person name="Papp V."/>
            <person name="Albert L."/>
            <person name="Andreopoulos W."/>
            <person name="Angelini C."/>
            <person name="Antonin V."/>
            <person name="Barry K.W."/>
            <person name="Bougher N.L."/>
            <person name="Buchanan P."/>
            <person name="Buyck B."/>
            <person name="Bense V."/>
            <person name="Catcheside P."/>
            <person name="Chovatia M."/>
            <person name="Cooper J."/>
            <person name="Damon W."/>
            <person name="Desjardin D."/>
            <person name="Finy P."/>
            <person name="Geml J."/>
            <person name="Haridas S."/>
            <person name="Hughes K."/>
            <person name="Justo A."/>
            <person name="Karasinski D."/>
            <person name="Kautmanova I."/>
            <person name="Kiss B."/>
            <person name="Kocsube S."/>
            <person name="Kotiranta H."/>
            <person name="LaButti K.M."/>
            <person name="Lechner B.E."/>
            <person name="Liimatainen K."/>
            <person name="Lipzen A."/>
            <person name="Lukacs Z."/>
            <person name="Mihaltcheva S."/>
            <person name="Morgado L.N."/>
            <person name="Niskanen T."/>
            <person name="Noordeloos M.E."/>
            <person name="Ohm R.A."/>
            <person name="Ortiz-Santana B."/>
            <person name="Ovrebo C."/>
            <person name="Racz N."/>
            <person name="Riley R."/>
            <person name="Savchenko A."/>
            <person name="Shiryaev A."/>
            <person name="Soop K."/>
            <person name="Spirin V."/>
            <person name="Szebenyi C."/>
            <person name="Tomsovsky M."/>
            <person name="Tulloss R.E."/>
            <person name="Uehling J."/>
            <person name="Grigoriev I.V."/>
            <person name="Vagvolgyi C."/>
            <person name="Papp T."/>
            <person name="Martin F.M."/>
            <person name="Miettinen O."/>
            <person name="Hibbett D.S."/>
            <person name="Nagy L.G."/>
        </authorList>
    </citation>
    <scope>NUCLEOTIDE SEQUENCE [LARGE SCALE GENOMIC DNA]</scope>
    <source>
        <strain evidence="1 2">HHB13444</strain>
    </source>
</reference>
<evidence type="ECO:0000313" key="1">
    <source>
        <dbReference type="EMBL" id="TFK92387.1"/>
    </source>
</evidence>
<keyword evidence="2" id="KW-1185">Reference proteome</keyword>
<organism evidence="1 2">
    <name type="scientific">Polyporus arcularius HHB13444</name>
    <dbReference type="NCBI Taxonomy" id="1314778"/>
    <lineage>
        <taxon>Eukaryota</taxon>
        <taxon>Fungi</taxon>
        <taxon>Dikarya</taxon>
        <taxon>Basidiomycota</taxon>
        <taxon>Agaricomycotina</taxon>
        <taxon>Agaricomycetes</taxon>
        <taxon>Polyporales</taxon>
        <taxon>Polyporaceae</taxon>
        <taxon>Polyporus</taxon>
    </lineage>
</organism>